<comment type="subcellular location">
    <subcellularLocation>
        <location evidence="1">Membrane</location>
    </subcellularLocation>
</comment>
<keyword evidence="3" id="KW-0812">Transmembrane</keyword>
<dbReference type="SUPFAM" id="SSF56601">
    <property type="entry name" value="beta-lactamase/transpeptidase-like"/>
    <property type="match status" value="1"/>
</dbReference>
<feature type="domain" description="Penicillin-binding protein dimerisation" evidence="5">
    <location>
        <begin position="57"/>
        <end position="201"/>
    </location>
</feature>
<keyword evidence="3" id="KW-1133">Transmembrane helix</keyword>
<comment type="caution">
    <text evidence="6">The sequence shown here is derived from an EMBL/GenBank/DDBJ whole genome shotgun (WGS) entry which is preliminary data.</text>
</comment>
<organism evidence="6">
    <name type="scientific">Aerophobetes bacterium</name>
    <dbReference type="NCBI Taxonomy" id="2030807"/>
    <lineage>
        <taxon>Bacteria</taxon>
        <taxon>Candidatus Aerophobota</taxon>
    </lineage>
</organism>
<dbReference type="Gene3D" id="3.30.450.330">
    <property type="match status" value="1"/>
</dbReference>
<dbReference type="Pfam" id="PF00905">
    <property type="entry name" value="Transpeptidase"/>
    <property type="match status" value="1"/>
</dbReference>
<reference evidence="6" key="1">
    <citation type="journal article" date="2020" name="mSystems">
        <title>Genome- and Community-Level Interaction Insights into Carbon Utilization and Element Cycling Functions of Hydrothermarchaeota in Hydrothermal Sediment.</title>
        <authorList>
            <person name="Zhou Z."/>
            <person name="Liu Y."/>
            <person name="Xu W."/>
            <person name="Pan J."/>
            <person name="Luo Z.H."/>
            <person name="Li M."/>
        </authorList>
    </citation>
    <scope>NUCLEOTIDE SEQUENCE [LARGE SCALE GENOMIC DNA]</scope>
    <source>
        <strain evidence="6">HyVt-92</strain>
    </source>
</reference>
<dbReference type="PANTHER" id="PTHR30627:SF1">
    <property type="entry name" value="PEPTIDOGLYCAN D,D-TRANSPEPTIDASE FTSI"/>
    <property type="match status" value="1"/>
</dbReference>
<dbReference type="GO" id="GO:0008658">
    <property type="term" value="F:penicillin binding"/>
    <property type="evidence" value="ECO:0007669"/>
    <property type="project" value="InterPro"/>
</dbReference>
<dbReference type="Gene3D" id="1.10.150.770">
    <property type="match status" value="1"/>
</dbReference>
<dbReference type="SUPFAM" id="SSF56519">
    <property type="entry name" value="Penicillin binding protein dimerisation domain"/>
    <property type="match status" value="1"/>
</dbReference>
<dbReference type="Pfam" id="PF03717">
    <property type="entry name" value="PBP_dimer"/>
    <property type="match status" value="1"/>
</dbReference>
<dbReference type="GO" id="GO:0005886">
    <property type="term" value="C:plasma membrane"/>
    <property type="evidence" value="ECO:0007669"/>
    <property type="project" value="TreeGrafter"/>
</dbReference>
<dbReference type="InterPro" id="IPR050515">
    <property type="entry name" value="Beta-lactam/transpept"/>
</dbReference>
<gene>
    <name evidence="6" type="ORF">ENL39_05830</name>
</gene>
<evidence type="ECO:0000259" key="5">
    <source>
        <dbReference type="Pfam" id="PF03717"/>
    </source>
</evidence>
<keyword evidence="2 3" id="KW-0472">Membrane</keyword>
<evidence type="ECO:0000259" key="4">
    <source>
        <dbReference type="Pfam" id="PF00905"/>
    </source>
</evidence>
<feature type="domain" description="Penicillin-binding protein transpeptidase" evidence="4">
    <location>
        <begin position="247"/>
        <end position="552"/>
    </location>
</feature>
<name>A0A7V5LZE3_UNCAE</name>
<proteinExistence type="predicted"/>
<feature type="transmembrane region" description="Helical" evidence="3">
    <location>
        <begin position="12"/>
        <end position="33"/>
    </location>
</feature>
<dbReference type="AlphaFoldDB" id="A0A7V5LZE3"/>
<evidence type="ECO:0000256" key="1">
    <source>
        <dbReference type="ARBA" id="ARBA00004370"/>
    </source>
</evidence>
<dbReference type="EMBL" id="DRTT01000160">
    <property type="protein sequence ID" value="HHF98986.1"/>
    <property type="molecule type" value="Genomic_DNA"/>
</dbReference>
<dbReference type="InterPro" id="IPR001460">
    <property type="entry name" value="PCN-bd_Tpept"/>
</dbReference>
<dbReference type="Proteomes" id="UP000886070">
    <property type="component" value="Unassembled WGS sequence"/>
</dbReference>
<accession>A0A7V5LZE3</accession>
<dbReference type="GO" id="GO:0071555">
    <property type="term" value="P:cell wall organization"/>
    <property type="evidence" value="ECO:0007669"/>
    <property type="project" value="TreeGrafter"/>
</dbReference>
<dbReference type="InterPro" id="IPR005311">
    <property type="entry name" value="PBP_dimer"/>
</dbReference>
<sequence length="571" mass="64354">MKRIKRRNGKKIRFFLPFFLIFFGFGVIEIRLFHLQVVEHKKYRKIAEKEQVRIVSVSPQRGVIYDETSKPLAINVTSFSLYASPGRISKPEIVAAKLASVLGEDRENILNKLRKDRVFVWVKRKLSLEKKNRIDKLDLEGIGFIEERKRFYPEKEVMSHVLGWVGVDNQGLAGVEYYYDKRLRGRKGKILLKRDALGHSIPLSQIILEEIIPGENLVLTIDSKIQSIVEQEVSSVLNEKKAKSVEAIFINPNTGEIIALCNKPDYDPNSWQSYSYYERRNRAIQFIYEPGSTFKVITSAALLEEGLIRPEEKIYCNPFLRFGDHVITDWKEFNKEMNFVEIVYNSSDTGMIKAAARMDKSLFYKYIIKFGFGRQTGIDLPGEAKGIVKPPGRWYLTDFPCISIGQGIGVTPLQMVVALSAAINGGNLLRPFVVKRILSPEGKVIWENNTQIVGRVISEKTSDVLREILGYVVQKGTGKKASVRGYTIGGKTGTAQIPSPDGKGYVEGKYIASFMGFAPVGDPKIAGIVVVKEPTGVYWGGEVAAPLFGRILSRILPLIGVLPEKELWVKK</sequence>
<dbReference type="InterPro" id="IPR036138">
    <property type="entry name" value="PBP_dimer_sf"/>
</dbReference>
<evidence type="ECO:0000256" key="2">
    <source>
        <dbReference type="ARBA" id="ARBA00023136"/>
    </source>
</evidence>
<dbReference type="InterPro" id="IPR012338">
    <property type="entry name" value="Beta-lactam/transpept-like"/>
</dbReference>
<dbReference type="PANTHER" id="PTHR30627">
    <property type="entry name" value="PEPTIDOGLYCAN D,D-TRANSPEPTIDASE"/>
    <property type="match status" value="1"/>
</dbReference>
<dbReference type="Gene3D" id="3.40.710.10">
    <property type="entry name" value="DD-peptidase/beta-lactamase superfamily"/>
    <property type="match status" value="1"/>
</dbReference>
<evidence type="ECO:0000313" key="6">
    <source>
        <dbReference type="EMBL" id="HHF98986.1"/>
    </source>
</evidence>
<protein>
    <submittedName>
        <fullName evidence="6">Stage V sporulation protein D</fullName>
    </submittedName>
</protein>
<evidence type="ECO:0000256" key="3">
    <source>
        <dbReference type="SAM" id="Phobius"/>
    </source>
</evidence>
<dbReference type="Gene3D" id="3.90.1310.10">
    <property type="entry name" value="Penicillin-binding protein 2a (Domain 2)"/>
    <property type="match status" value="1"/>
</dbReference>